<keyword evidence="1" id="KW-0812">Transmembrane</keyword>
<evidence type="ECO:0008006" key="4">
    <source>
        <dbReference type="Google" id="ProtNLM"/>
    </source>
</evidence>
<dbReference type="EMBL" id="JBHUDZ010000018">
    <property type="protein sequence ID" value="MFD1605002.1"/>
    <property type="molecule type" value="Genomic_DNA"/>
</dbReference>
<name>A0ABW4HIT7_9FLAO</name>
<dbReference type="Proteomes" id="UP001597138">
    <property type="component" value="Unassembled WGS sequence"/>
</dbReference>
<protein>
    <recommendedName>
        <fullName evidence="4">RDD family protein</fullName>
    </recommendedName>
</protein>
<keyword evidence="3" id="KW-1185">Reference proteome</keyword>
<proteinExistence type="predicted"/>
<comment type="caution">
    <text evidence="2">The sequence shown here is derived from an EMBL/GenBank/DDBJ whole genome shotgun (WGS) entry which is preliminary data.</text>
</comment>
<keyword evidence="1" id="KW-1133">Transmembrane helix</keyword>
<evidence type="ECO:0000313" key="2">
    <source>
        <dbReference type="EMBL" id="MFD1605002.1"/>
    </source>
</evidence>
<evidence type="ECO:0000313" key="3">
    <source>
        <dbReference type="Proteomes" id="UP001597138"/>
    </source>
</evidence>
<feature type="transmembrane region" description="Helical" evidence="1">
    <location>
        <begin position="51"/>
        <end position="73"/>
    </location>
</feature>
<accession>A0ABW4HIT7</accession>
<organism evidence="2 3">
    <name type="scientific">Flavobacterium artemisiae</name>
    <dbReference type="NCBI Taxonomy" id="2126556"/>
    <lineage>
        <taxon>Bacteria</taxon>
        <taxon>Pseudomonadati</taxon>
        <taxon>Bacteroidota</taxon>
        <taxon>Flavobacteriia</taxon>
        <taxon>Flavobacteriales</taxon>
        <taxon>Flavobacteriaceae</taxon>
        <taxon>Flavobacterium</taxon>
    </lineage>
</organism>
<dbReference type="RefSeq" id="WP_379812743.1">
    <property type="nucleotide sequence ID" value="NZ_JBHUDZ010000018.1"/>
</dbReference>
<evidence type="ECO:0000256" key="1">
    <source>
        <dbReference type="SAM" id="Phobius"/>
    </source>
</evidence>
<feature type="transmembrane region" description="Helical" evidence="1">
    <location>
        <begin position="12"/>
        <end position="31"/>
    </location>
</feature>
<keyword evidence="1" id="KW-0472">Membrane</keyword>
<gene>
    <name evidence="2" type="ORF">ACFSC2_19855</name>
</gene>
<sequence length="202" mass="23219">MNFSVDIEKLLPLGYLYLVVLGILKESLYYYQFGINILNYSSIMDILISPIAYITSSPIILVTIIGMFVYHYYLPRILLKHNQNKFLQKMLELKSIEGLSTEQAKKYYNEVALKTLAMTLLSFFIGTGIAGGYFTNERIAANKLKYDHTIYFSDDQSRQVSILGTNSMYYFYIAKGQKNIEITPIGSIKNVEVLTKLKYFSN</sequence>
<reference evidence="3" key="1">
    <citation type="journal article" date="2019" name="Int. J. Syst. Evol. Microbiol.">
        <title>The Global Catalogue of Microorganisms (GCM) 10K type strain sequencing project: providing services to taxonomists for standard genome sequencing and annotation.</title>
        <authorList>
            <consortium name="The Broad Institute Genomics Platform"/>
            <consortium name="The Broad Institute Genome Sequencing Center for Infectious Disease"/>
            <person name="Wu L."/>
            <person name="Ma J."/>
        </authorList>
    </citation>
    <scope>NUCLEOTIDE SEQUENCE [LARGE SCALE GENOMIC DNA]</scope>
    <source>
        <strain evidence="3">CCUG 70865</strain>
    </source>
</reference>
<feature type="transmembrane region" description="Helical" evidence="1">
    <location>
        <begin position="116"/>
        <end position="135"/>
    </location>
</feature>